<evidence type="ECO:0000256" key="15">
    <source>
        <dbReference type="ARBA" id="ARBA00031446"/>
    </source>
</evidence>
<dbReference type="OrthoDB" id="9801033at2"/>
<dbReference type="AlphaFoldDB" id="A0A0M6WL57"/>
<dbReference type="Pfam" id="PF02677">
    <property type="entry name" value="QueH"/>
    <property type="match status" value="1"/>
</dbReference>
<dbReference type="InterPro" id="IPR003828">
    <property type="entry name" value="QueH"/>
</dbReference>
<name>A0A0M6WL57_9FIRM</name>
<evidence type="ECO:0000256" key="6">
    <source>
        <dbReference type="ARBA" id="ARBA00022485"/>
    </source>
</evidence>
<comment type="function">
    <text evidence="1 17">Catalyzes the conversion of epoxyqueuosine (oQ) to queuosine (Q), which is a hypermodified base found in the wobble positions of tRNA(Asp), tRNA(Asn), tRNA(His) and tRNA(Tyr).</text>
</comment>
<keyword evidence="13 17" id="KW-1015">Disulfide bond</keyword>
<keyword evidence="8 17" id="KW-0479">Metal-binding</keyword>
<evidence type="ECO:0000313" key="18">
    <source>
        <dbReference type="EMBL" id="CRL37789.1"/>
    </source>
</evidence>
<keyword evidence="12 17" id="KW-0411">Iron-sulfur</keyword>
<dbReference type="GO" id="GO:0046872">
    <property type="term" value="F:metal ion binding"/>
    <property type="evidence" value="ECO:0007669"/>
    <property type="project" value="UniProtKB-KW"/>
</dbReference>
<organism evidence="18 19">
    <name type="scientific">Roseburia faecis</name>
    <dbReference type="NCBI Taxonomy" id="301302"/>
    <lineage>
        <taxon>Bacteria</taxon>
        <taxon>Bacillati</taxon>
        <taxon>Bacillota</taxon>
        <taxon>Clostridia</taxon>
        <taxon>Lachnospirales</taxon>
        <taxon>Lachnospiraceae</taxon>
        <taxon>Roseburia</taxon>
    </lineage>
</organism>
<evidence type="ECO:0000256" key="8">
    <source>
        <dbReference type="ARBA" id="ARBA00022723"/>
    </source>
</evidence>
<dbReference type="GO" id="GO:0008616">
    <property type="term" value="P:tRNA queuosine(34) biosynthetic process"/>
    <property type="evidence" value="ECO:0007669"/>
    <property type="project" value="UniProtKB-UniRule"/>
</dbReference>
<gene>
    <name evidence="17" type="primary">queH</name>
    <name evidence="18" type="ORF">M72_04891</name>
</gene>
<dbReference type="EMBL" id="CVRR01000019">
    <property type="protein sequence ID" value="CRL37789.1"/>
    <property type="molecule type" value="Genomic_DNA"/>
</dbReference>
<comment type="similarity">
    <text evidence="3 17">Belongs to the QueH family.</text>
</comment>
<evidence type="ECO:0000256" key="16">
    <source>
        <dbReference type="ARBA" id="ARBA00047415"/>
    </source>
</evidence>
<keyword evidence="11 17" id="KW-0408">Iron</keyword>
<evidence type="ECO:0000256" key="4">
    <source>
        <dbReference type="ARBA" id="ARBA00012622"/>
    </source>
</evidence>
<feature type="binding site" evidence="17">
    <location>
        <position position="32"/>
    </location>
    <ligand>
        <name>[4Fe-4S] cluster</name>
        <dbReference type="ChEBI" id="CHEBI:49883"/>
    </ligand>
</feature>
<evidence type="ECO:0000256" key="2">
    <source>
        <dbReference type="ARBA" id="ARBA00004691"/>
    </source>
</evidence>
<evidence type="ECO:0000256" key="11">
    <source>
        <dbReference type="ARBA" id="ARBA00023004"/>
    </source>
</evidence>
<keyword evidence="10 17" id="KW-0560">Oxidoreductase</keyword>
<comment type="catalytic activity">
    <reaction evidence="16 17">
        <text>epoxyqueuosine(34) in tRNA + AH2 = queuosine(34) in tRNA + A + H2O</text>
        <dbReference type="Rhea" id="RHEA:32159"/>
        <dbReference type="Rhea" id="RHEA-COMP:18571"/>
        <dbReference type="Rhea" id="RHEA-COMP:18582"/>
        <dbReference type="ChEBI" id="CHEBI:13193"/>
        <dbReference type="ChEBI" id="CHEBI:15377"/>
        <dbReference type="ChEBI" id="CHEBI:17499"/>
        <dbReference type="ChEBI" id="CHEBI:194431"/>
        <dbReference type="ChEBI" id="CHEBI:194443"/>
        <dbReference type="EC" id="1.17.99.6"/>
    </reaction>
</comment>
<comment type="pathway">
    <text evidence="2 17">tRNA modification; tRNA-queuosine biosynthesis.</text>
</comment>
<evidence type="ECO:0000256" key="3">
    <source>
        <dbReference type="ARBA" id="ARBA00008207"/>
    </source>
</evidence>
<dbReference type="HAMAP" id="MF_02089">
    <property type="entry name" value="QueH"/>
    <property type="match status" value="1"/>
</dbReference>
<evidence type="ECO:0000256" key="17">
    <source>
        <dbReference type="HAMAP-Rule" id="MF_02089"/>
    </source>
</evidence>
<protein>
    <recommendedName>
        <fullName evidence="5 17">Epoxyqueuosine reductase QueH</fullName>
        <ecNumber evidence="4 17">1.17.99.6</ecNumber>
    </recommendedName>
    <alternativeName>
        <fullName evidence="15 17">Queuosine biosynthesis protein QueH</fullName>
    </alternativeName>
</protein>
<feature type="disulfide bond" description="Redox-active" evidence="17">
    <location>
        <begin position="195"/>
        <end position="197"/>
    </location>
</feature>
<dbReference type="PANTHER" id="PTHR36701:SF1">
    <property type="entry name" value="EPOXYQUEUOSINE REDUCTASE QUEH"/>
    <property type="match status" value="1"/>
</dbReference>
<evidence type="ECO:0000256" key="13">
    <source>
        <dbReference type="ARBA" id="ARBA00023157"/>
    </source>
</evidence>
<dbReference type="SUPFAM" id="SSF52402">
    <property type="entry name" value="Adenine nucleotide alpha hydrolases-like"/>
    <property type="match status" value="1"/>
</dbReference>
<evidence type="ECO:0000313" key="19">
    <source>
        <dbReference type="Proteomes" id="UP000049979"/>
    </source>
</evidence>
<feature type="binding site" evidence="17">
    <location>
        <position position="116"/>
    </location>
    <ligand>
        <name>[4Fe-4S] cluster</name>
        <dbReference type="ChEBI" id="CHEBI:49883"/>
    </ligand>
</feature>
<reference evidence="19" key="1">
    <citation type="submission" date="2015-05" db="EMBL/GenBank/DDBJ databases">
        <authorList>
            <consortium name="Pathogen Informatics"/>
        </authorList>
    </citation>
    <scope>NUCLEOTIDE SEQUENCE [LARGE SCALE GENOMIC DNA]</scope>
    <source>
        <strain evidence="19">M72</strain>
    </source>
</reference>
<keyword evidence="14 17" id="KW-0676">Redox-active center</keyword>
<dbReference type="STRING" id="301302.ERS852420_00696"/>
<evidence type="ECO:0000256" key="12">
    <source>
        <dbReference type="ARBA" id="ARBA00023014"/>
    </source>
</evidence>
<accession>A0A0M6WL57</accession>
<dbReference type="RefSeq" id="WP_055067766.1">
    <property type="nucleotide sequence ID" value="NZ_CP173697.1"/>
</dbReference>
<keyword evidence="19" id="KW-1185">Reference proteome</keyword>
<dbReference type="PANTHER" id="PTHR36701">
    <property type="entry name" value="EPOXYQUEUOSINE REDUCTASE QUEH"/>
    <property type="match status" value="1"/>
</dbReference>
<dbReference type="GO" id="GO:0051539">
    <property type="term" value="F:4 iron, 4 sulfur cluster binding"/>
    <property type="evidence" value="ECO:0007669"/>
    <property type="project" value="UniProtKB-UniRule"/>
</dbReference>
<evidence type="ECO:0000256" key="9">
    <source>
        <dbReference type="ARBA" id="ARBA00022785"/>
    </source>
</evidence>
<feature type="binding site" evidence="17">
    <location>
        <position position="31"/>
    </location>
    <ligand>
        <name>[4Fe-4S] cluster</name>
        <dbReference type="ChEBI" id="CHEBI:49883"/>
    </ligand>
</feature>
<keyword evidence="9 17" id="KW-0671">Queuosine biosynthesis</keyword>
<dbReference type="EC" id="1.17.99.6" evidence="4 17"/>
<evidence type="ECO:0000256" key="7">
    <source>
        <dbReference type="ARBA" id="ARBA00022694"/>
    </source>
</evidence>
<keyword evidence="7 17" id="KW-0819">tRNA processing</keyword>
<evidence type="ECO:0000256" key="5">
    <source>
        <dbReference type="ARBA" id="ARBA00016895"/>
    </source>
</evidence>
<sequence>MNKKNYQKIMEDLIRENCTAGEAPSLLLHSCCAPCSSYCIACLAEHFHVTVFYYNPNIYPPEEYHMRAKEQERFIAEFPTKYPVSFVEGAYDTQRFYDMAKGMEEIPEGGERCFACYRLRLSEAASYAKAHGFDFFTTTLSISPLKNAEKLNQIGAELADTFDVRYLFSDFKKKEGYKKSTEISKEYHMYRQYYCGCVYSKRDRDREIVLRRQQEEQIL</sequence>
<dbReference type="Proteomes" id="UP000049979">
    <property type="component" value="Unassembled WGS sequence"/>
</dbReference>
<proteinExistence type="inferred from homology"/>
<evidence type="ECO:0000256" key="10">
    <source>
        <dbReference type="ARBA" id="ARBA00023002"/>
    </source>
</evidence>
<dbReference type="GO" id="GO:0052693">
    <property type="term" value="F:epoxyqueuosine reductase activity"/>
    <property type="evidence" value="ECO:0007669"/>
    <property type="project" value="UniProtKB-UniRule"/>
</dbReference>
<keyword evidence="6 17" id="KW-0004">4Fe-4S</keyword>
<feature type="binding site" evidence="17">
    <location>
        <position position="113"/>
    </location>
    <ligand>
        <name>[4Fe-4S] cluster</name>
        <dbReference type="ChEBI" id="CHEBI:49883"/>
    </ligand>
</feature>
<dbReference type="UniPathway" id="UPA00392"/>
<evidence type="ECO:0000256" key="1">
    <source>
        <dbReference type="ARBA" id="ARBA00002268"/>
    </source>
</evidence>
<evidence type="ECO:0000256" key="14">
    <source>
        <dbReference type="ARBA" id="ARBA00023284"/>
    </source>
</evidence>